<evidence type="ECO:0000313" key="4">
    <source>
        <dbReference type="Proteomes" id="UP001058003"/>
    </source>
</evidence>
<keyword evidence="4" id="KW-1185">Reference proteome</keyword>
<dbReference type="Pfam" id="PF07931">
    <property type="entry name" value="CPT"/>
    <property type="match status" value="1"/>
</dbReference>
<dbReference type="RefSeq" id="WP_260710315.1">
    <property type="nucleotide sequence ID" value="NZ_CP073767.1"/>
</dbReference>
<feature type="binding site" evidence="2">
    <location>
        <begin position="5"/>
        <end position="12"/>
    </location>
    <ligand>
        <name>ATP</name>
        <dbReference type="ChEBI" id="CHEBI:30616"/>
    </ligand>
</feature>
<accession>A0A9Q9IKP2</accession>
<sequence length="190" mass="20714">MFLNGASSAGKTSIGRVLQDLAGEPYLLLGLDTCFAMVPPAWGGGRGGPLSQEGFAYQELRADGGHPMLAITYGAVGWRMLAGFHRAVIEIVRAGNPVIVDEMLLDDRARDDWLDLLAPWQPLLVGVFCEDAELARREHVRGNRPGLARWSARHAHAGLTYHLTVDTTYGDPDQHAARIMTALAQREARS</sequence>
<dbReference type="GO" id="GO:0016740">
    <property type="term" value="F:transferase activity"/>
    <property type="evidence" value="ECO:0007669"/>
    <property type="project" value="InterPro"/>
</dbReference>
<organism evidence="3 4">
    <name type="scientific">Dactylosporangium aurantiacum</name>
    <dbReference type="NCBI Taxonomy" id="35754"/>
    <lineage>
        <taxon>Bacteria</taxon>
        <taxon>Bacillati</taxon>
        <taxon>Actinomycetota</taxon>
        <taxon>Actinomycetes</taxon>
        <taxon>Micromonosporales</taxon>
        <taxon>Micromonosporaceae</taxon>
        <taxon>Dactylosporangium</taxon>
    </lineage>
</organism>
<dbReference type="Gene3D" id="3.40.50.300">
    <property type="entry name" value="P-loop containing nucleotide triphosphate hydrolases"/>
    <property type="match status" value="1"/>
</dbReference>
<dbReference type="PIRSF" id="PIRSF007531">
    <property type="entry name" value="CPT"/>
    <property type="match status" value="1"/>
</dbReference>
<protein>
    <submittedName>
        <fullName evidence="3">AAA family ATPase</fullName>
    </submittedName>
</protein>
<reference evidence="3" key="1">
    <citation type="submission" date="2021-04" db="EMBL/GenBank/DDBJ databases">
        <title>Dactylosporangium aurantiacum NRRL B-8018 full assembly.</title>
        <authorList>
            <person name="Hartkoorn R.C."/>
            <person name="Beaudoing E."/>
            <person name="Hot D."/>
        </authorList>
    </citation>
    <scope>NUCLEOTIDE SEQUENCE</scope>
    <source>
        <strain evidence="3">NRRL B-8018</strain>
    </source>
</reference>
<dbReference type="KEGG" id="daur:Daura_06435"/>
<dbReference type="EMBL" id="CP073767">
    <property type="protein sequence ID" value="UWZ55835.1"/>
    <property type="molecule type" value="Genomic_DNA"/>
</dbReference>
<evidence type="ECO:0000256" key="2">
    <source>
        <dbReference type="PIRSR" id="PIRSR007531-2"/>
    </source>
</evidence>
<name>A0A9Q9IKP2_9ACTN</name>
<feature type="active site" evidence="1">
    <location>
        <position position="32"/>
    </location>
</feature>
<evidence type="ECO:0000256" key="1">
    <source>
        <dbReference type="PIRSR" id="PIRSR007531-1"/>
    </source>
</evidence>
<proteinExistence type="predicted"/>
<dbReference type="InterPro" id="IPR012853">
    <property type="entry name" value="CPT"/>
</dbReference>
<dbReference type="SUPFAM" id="SSF52540">
    <property type="entry name" value="P-loop containing nucleoside triphosphate hydrolases"/>
    <property type="match status" value="1"/>
</dbReference>
<dbReference type="GO" id="GO:0005524">
    <property type="term" value="F:ATP binding"/>
    <property type="evidence" value="ECO:0007669"/>
    <property type="project" value="InterPro"/>
</dbReference>
<evidence type="ECO:0000313" key="3">
    <source>
        <dbReference type="EMBL" id="UWZ55835.1"/>
    </source>
</evidence>
<dbReference type="Proteomes" id="UP001058003">
    <property type="component" value="Chromosome"/>
</dbReference>
<gene>
    <name evidence="3" type="ORF">Daura_06435</name>
</gene>
<dbReference type="InterPro" id="IPR027417">
    <property type="entry name" value="P-loop_NTPase"/>
</dbReference>
<dbReference type="AlphaFoldDB" id="A0A9Q9IKP2"/>